<evidence type="ECO:0000313" key="2">
    <source>
        <dbReference type="Proteomes" id="UP000019225"/>
    </source>
</evidence>
<gene>
    <name evidence="1" type="ORF">KALB_5933</name>
</gene>
<sequence length="135" mass="14440">MVDPLRRYGSLLDKDVPAGDPVRVAVTSEAAGGVVAERLLDLFRAEPGLDRVALAVDGQVIGTVTRDRLLELAARVEEGTRSAGDGDGATLPGRSTGYVLLRFRCPSCPAEVRLLFLDDSPPRCPEGHGSMERVR</sequence>
<dbReference type="STRING" id="1449976.KALB_5933"/>
<protein>
    <submittedName>
        <fullName evidence="1">Uncharacterized protein</fullName>
    </submittedName>
</protein>
<reference evidence="1 2" key="1">
    <citation type="journal article" date="2014" name="BMC Genomics">
        <title>Complete genome sequence of producer of the glycopeptide antibiotic Aculeximycin Kutzneria albida DSM 43870T, a representative of minor genus of Pseudonocardiaceae.</title>
        <authorList>
            <person name="Rebets Y."/>
            <person name="Tokovenko B."/>
            <person name="Lushchyk I."/>
            <person name="Ruckert C."/>
            <person name="Zaburannyi N."/>
            <person name="Bechthold A."/>
            <person name="Kalinowski J."/>
            <person name="Luzhetskyy A."/>
        </authorList>
    </citation>
    <scope>NUCLEOTIDE SEQUENCE [LARGE SCALE GENOMIC DNA]</scope>
    <source>
        <strain evidence="1">DSM 43870</strain>
    </source>
</reference>
<dbReference type="HOGENOM" id="CLU_1883030_0_0_11"/>
<name>W5WM96_9PSEU</name>
<dbReference type="RefSeq" id="WP_025359217.1">
    <property type="nucleotide sequence ID" value="NZ_CP007155.1"/>
</dbReference>
<dbReference type="Proteomes" id="UP000019225">
    <property type="component" value="Chromosome"/>
</dbReference>
<organism evidence="1 2">
    <name type="scientific">Kutzneria albida DSM 43870</name>
    <dbReference type="NCBI Taxonomy" id="1449976"/>
    <lineage>
        <taxon>Bacteria</taxon>
        <taxon>Bacillati</taxon>
        <taxon>Actinomycetota</taxon>
        <taxon>Actinomycetes</taxon>
        <taxon>Pseudonocardiales</taxon>
        <taxon>Pseudonocardiaceae</taxon>
        <taxon>Kutzneria</taxon>
    </lineage>
</organism>
<dbReference type="eggNOG" id="ENOG5034BR2">
    <property type="taxonomic scope" value="Bacteria"/>
</dbReference>
<keyword evidence="2" id="KW-1185">Reference proteome</keyword>
<evidence type="ECO:0000313" key="1">
    <source>
        <dbReference type="EMBL" id="AHH99294.1"/>
    </source>
</evidence>
<dbReference type="KEGG" id="kal:KALB_5933"/>
<accession>W5WM96</accession>
<dbReference type="AlphaFoldDB" id="W5WM96"/>
<dbReference type="EMBL" id="CP007155">
    <property type="protein sequence ID" value="AHH99294.1"/>
    <property type="molecule type" value="Genomic_DNA"/>
</dbReference>
<dbReference type="OrthoDB" id="4311273at2"/>
<proteinExistence type="predicted"/>